<gene>
    <name evidence="5" type="ORF">PGLA_10940</name>
</gene>
<dbReference type="RefSeq" id="WP_068532454.1">
    <property type="nucleotide sequence ID" value="NZ_LVJH01000017.1"/>
</dbReference>
<comment type="subcellular location">
    <subcellularLocation>
        <location evidence="1">Cell surface</location>
    </subcellularLocation>
</comment>
<dbReference type="NCBIfam" id="TIGR02532">
    <property type="entry name" value="IV_pilin_GFxxxE"/>
    <property type="match status" value="1"/>
</dbReference>
<dbReference type="SUPFAM" id="SSF54523">
    <property type="entry name" value="Pili subunits"/>
    <property type="match status" value="1"/>
</dbReference>
<proteinExistence type="predicted"/>
<dbReference type="EMBL" id="LVJH01000017">
    <property type="protein sequence ID" value="OAB42963.1"/>
    <property type="molecule type" value="Genomic_DNA"/>
</dbReference>
<keyword evidence="2" id="KW-0178">Competence</keyword>
<dbReference type="OrthoDB" id="2665739at2"/>
<keyword evidence="6" id="KW-1185">Reference proteome</keyword>
<dbReference type="STRING" id="494026.PGLA_10940"/>
<dbReference type="Pfam" id="PF07963">
    <property type="entry name" value="N_methyl"/>
    <property type="match status" value="1"/>
</dbReference>
<protein>
    <recommendedName>
        <fullName evidence="7">Prepilin-type N-terminal cleavage/methylation domain-containing protein</fullName>
    </recommendedName>
</protein>
<keyword evidence="4" id="KW-0812">Transmembrane</keyword>
<evidence type="ECO:0000256" key="1">
    <source>
        <dbReference type="ARBA" id="ARBA00004241"/>
    </source>
</evidence>
<keyword evidence="4" id="KW-0472">Membrane</keyword>
<dbReference type="Proteomes" id="UP000076967">
    <property type="component" value="Unassembled WGS sequence"/>
</dbReference>
<dbReference type="PROSITE" id="PS00409">
    <property type="entry name" value="PROKAR_NTER_METHYL"/>
    <property type="match status" value="1"/>
</dbReference>
<accession>A0A162MEC6</accession>
<comment type="caution">
    <text evidence="5">The sequence shown here is derived from an EMBL/GenBank/DDBJ whole genome shotgun (WGS) entry which is preliminary data.</text>
</comment>
<feature type="region of interest" description="Disordered" evidence="3">
    <location>
        <begin position="135"/>
        <end position="158"/>
    </location>
</feature>
<evidence type="ECO:0000256" key="3">
    <source>
        <dbReference type="SAM" id="MobiDB-lite"/>
    </source>
</evidence>
<dbReference type="AlphaFoldDB" id="A0A162MEC6"/>
<evidence type="ECO:0000256" key="4">
    <source>
        <dbReference type="SAM" id="Phobius"/>
    </source>
</evidence>
<evidence type="ECO:0000256" key="2">
    <source>
        <dbReference type="ARBA" id="ARBA00023287"/>
    </source>
</evidence>
<feature type="compositionally biased region" description="Polar residues" evidence="3">
    <location>
        <begin position="137"/>
        <end position="158"/>
    </location>
</feature>
<dbReference type="InterPro" id="IPR012902">
    <property type="entry name" value="N_methyl_site"/>
</dbReference>
<evidence type="ECO:0000313" key="6">
    <source>
        <dbReference type="Proteomes" id="UP000076967"/>
    </source>
</evidence>
<evidence type="ECO:0008006" key="7">
    <source>
        <dbReference type="Google" id="ProtNLM"/>
    </source>
</evidence>
<dbReference type="InterPro" id="IPR045584">
    <property type="entry name" value="Pilin-like"/>
</dbReference>
<dbReference type="Gene3D" id="3.30.700.10">
    <property type="entry name" value="Glycoprotein, Type 4 Pilin"/>
    <property type="match status" value="1"/>
</dbReference>
<keyword evidence="4" id="KW-1133">Transmembrane helix</keyword>
<organism evidence="5 6">
    <name type="scientific">Paenibacillus glacialis</name>
    <dbReference type="NCBI Taxonomy" id="494026"/>
    <lineage>
        <taxon>Bacteria</taxon>
        <taxon>Bacillati</taxon>
        <taxon>Bacillota</taxon>
        <taxon>Bacilli</taxon>
        <taxon>Bacillales</taxon>
        <taxon>Paenibacillaceae</taxon>
        <taxon>Paenibacillus</taxon>
    </lineage>
</organism>
<dbReference type="GO" id="GO:0009986">
    <property type="term" value="C:cell surface"/>
    <property type="evidence" value="ECO:0007669"/>
    <property type="project" value="UniProtKB-SubCell"/>
</dbReference>
<evidence type="ECO:0000313" key="5">
    <source>
        <dbReference type="EMBL" id="OAB42963.1"/>
    </source>
</evidence>
<sequence>MLAKLLKRVKKEEKGFTLIELLAVIVILGIIAVIAIPMIGGIINNSKNDSDLATARQIYDASRMYIIGEENGQFGNPAAGATTGAEVTLAELRAGDYIEAGILLPSTKNPITAAVVNYGPTGELVSVTITPPPAGSNAGQYSHEQVLSSELKPKTTTP</sequence>
<name>A0A162MEC6_9BACL</name>
<feature type="transmembrane region" description="Helical" evidence="4">
    <location>
        <begin position="21"/>
        <end position="43"/>
    </location>
</feature>
<dbReference type="GO" id="GO:0030420">
    <property type="term" value="P:establishment of competence for transformation"/>
    <property type="evidence" value="ECO:0007669"/>
    <property type="project" value="UniProtKB-KW"/>
</dbReference>
<reference evidence="5 6" key="1">
    <citation type="submission" date="2016-03" db="EMBL/GenBank/DDBJ databases">
        <title>Draft genome sequence of Paenibacillus glacialis DSM 22343.</title>
        <authorList>
            <person name="Shin S.-K."/>
            <person name="Yi H."/>
        </authorList>
    </citation>
    <scope>NUCLEOTIDE SEQUENCE [LARGE SCALE GENOMIC DNA]</scope>
    <source>
        <strain evidence="5 6">DSM 22343</strain>
    </source>
</reference>